<accession>A0A5P3VLV5</accession>
<evidence type="ECO:0000313" key="1">
    <source>
        <dbReference type="EMBL" id="QEZ47210.1"/>
    </source>
</evidence>
<sequence>MKSVTLAASLVVLAGCSTYSVPRYSASAETVERLRSSAPATAKVGTFTASGENRSEITCRGVGPIKAADGETFADYARKALASELRMAGLYAEQAPVTLSGNLDQLDFSSTEGRWDIALTVTSSNGASVTKAVTHKYPTNFVGEIACNTTAHAFMPAMQDIISALVNSQEFPDLLK</sequence>
<name>A0A5P3VLV5_9BURK</name>
<organism evidence="1 2">
    <name type="scientific">Cupriavidus oxalaticus</name>
    <dbReference type="NCBI Taxonomy" id="96344"/>
    <lineage>
        <taxon>Bacteria</taxon>
        <taxon>Pseudomonadati</taxon>
        <taxon>Pseudomonadota</taxon>
        <taxon>Betaproteobacteria</taxon>
        <taxon>Burkholderiales</taxon>
        <taxon>Burkholderiaceae</taxon>
        <taxon>Cupriavidus</taxon>
    </lineage>
</organism>
<dbReference type="PROSITE" id="PS51257">
    <property type="entry name" value="PROKAR_LIPOPROTEIN"/>
    <property type="match status" value="1"/>
</dbReference>
<dbReference type="RefSeq" id="WP_151072200.1">
    <property type="nucleotide sequence ID" value="NZ_CP032519.1"/>
</dbReference>
<dbReference type="Proteomes" id="UP000325743">
    <property type="component" value="Chromosome 2"/>
</dbReference>
<evidence type="ECO:0000313" key="2">
    <source>
        <dbReference type="Proteomes" id="UP000325743"/>
    </source>
</evidence>
<reference evidence="1 2" key="1">
    <citation type="submission" date="2018-09" db="EMBL/GenBank/DDBJ databases">
        <title>Complete genome sequence of Cupriavidus oxalaticus T2, a bacterium capable of phenol tolerance and degradation.</title>
        <authorList>
            <person name="Yan J."/>
        </authorList>
    </citation>
    <scope>NUCLEOTIDE SEQUENCE [LARGE SCALE GENOMIC DNA]</scope>
    <source>
        <strain evidence="1 2">T2</strain>
    </source>
</reference>
<gene>
    <name evidence="1" type="ORF">D2917_23970</name>
</gene>
<protein>
    <recommendedName>
        <fullName evidence="3">Lipoprotein</fullName>
    </recommendedName>
</protein>
<dbReference type="AlphaFoldDB" id="A0A5P3VLV5"/>
<evidence type="ECO:0008006" key="3">
    <source>
        <dbReference type="Google" id="ProtNLM"/>
    </source>
</evidence>
<proteinExistence type="predicted"/>
<dbReference type="EMBL" id="CP032519">
    <property type="protein sequence ID" value="QEZ47210.1"/>
    <property type="molecule type" value="Genomic_DNA"/>
</dbReference>